<dbReference type="OrthoDB" id="9809450at2"/>
<gene>
    <name evidence="5" type="ORF">EP073_02520</name>
</gene>
<dbReference type="InterPro" id="IPR003593">
    <property type="entry name" value="AAA+_ATPase"/>
</dbReference>
<dbReference type="InterPro" id="IPR003439">
    <property type="entry name" value="ABC_transporter-like_ATP-bd"/>
</dbReference>
<dbReference type="SUPFAM" id="SSF52540">
    <property type="entry name" value="P-loop containing nucleoside triphosphate hydrolases"/>
    <property type="match status" value="1"/>
</dbReference>
<evidence type="ECO:0000256" key="2">
    <source>
        <dbReference type="ARBA" id="ARBA00022741"/>
    </source>
</evidence>
<dbReference type="AlphaFoldDB" id="A0A3R5UTT8"/>
<dbReference type="PANTHER" id="PTHR42939">
    <property type="entry name" value="ABC TRANSPORTER ATP-BINDING PROTEIN ALBC-RELATED"/>
    <property type="match status" value="1"/>
</dbReference>
<dbReference type="Pfam" id="PF00005">
    <property type="entry name" value="ABC_tran"/>
    <property type="match status" value="1"/>
</dbReference>
<dbReference type="PANTHER" id="PTHR42939:SF1">
    <property type="entry name" value="ABC TRANSPORTER ATP-BINDING PROTEIN ALBC-RELATED"/>
    <property type="match status" value="1"/>
</dbReference>
<keyword evidence="3 5" id="KW-0067">ATP-binding</keyword>
<dbReference type="KEGG" id="gtl:EP073_02520"/>
<keyword evidence="1" id="KW-0813">Transport</keyword>
<dbReference type="GO" id="GO:0016887">
    <property type="term" value="F:ATP hydrolysis activity"/>
    <property type="evidence" value="ECO:0007669"/>
    <property type="project" value="InterPro"/>
</dbReference>
<protein>
    <submittedName>
        <fullName evidence="5">ABC transporter ATP-binding protein</fullName>
    </submittedName>
</protein>
<dbReference type="CDD" id="cd03230">
    <property type="entry name" value="ABC_DR_subfamily_A"/>
    <property type="match status" value="1"/>
</dbReference>
<evidence type="ECO:0000313" key="6">
    <source>
        <dbReference type="Proteomes" id="UP000287502"/>
    </source>
</evidence>
<dbReference type="SMART" id="SM00382">
    <property type="entry name" value="AAA"/>
    <property type="match status" value="1"/>
</dbReference>
<dbReference type="PROSITE" id="PS50893">
    <property type="entry name" value="ABC_TRANSPORTER_2"/>
    <property type="match status" value="1"/>
</dbReference>
<dbReference type="InterPro" id="IPR027417">
    <property type="entry name" value="P-loop_NTPase"/>
</dbReference>
<organism evidence="5 6">
    <name type="scientific">Geovibrio thiophilus</name>
    <dbReference type="NCBI Taxonomy" id="139438"/>
    <lineage>
        <taxon>Bacteria</taxon>
        <taxon>Pseudomonadati</taxon>
        <taxon>Deferribacterota</taxon>
        <taxon>Deferribacteres</taxon>
        <taxon>Deferribacterales</taxon>
        <taxon>Geovibrionaceae</taxon>
        <taxon>Geovibrio</taxon>
    </lineage>
</organism>
<dbReference type="Proteomes" id="UP000287502">
    <property type="component" value="Chromosome"/>
</dbReference>
<reference evidence="5 6" key="1">
    <citation type="submission" date="2019-01" db="EMBL/GenBank/DDBJ databases">
        <title>Geovibrio thiophilus DSM 11263, complete genome.</title>
        <authorList>
            <person name="Spring S."/>
            <person name="Bunk B."/>
            <person name="Sproer C."/>
        </authorList>
    </citation>
    <scope>NUCLEOTIDE SEQUENCE [LARGE SCALE GENOMIC DNA]</scope>
    <source>
        <strain evidence="5 6">DSM 11263</strain>
    </source>
</reference>
<sequence length="235" mass="26759">MPEPIFRLDNVKKRYGHTEALKGVTFELAEGDFMSVFGPNGAGKSTLLKILSTLTKPSEGDIFFKGTPIKKMKDDFRKHFGVISHQPFLYENLSALENLVFYGRLYGLKDLNARADFLLKRVELLGRKHDRVRTFSRGMLQRLSIARALMHDPDIILLDEPYTGLDQHASLVLTGILKEQFSLKKTIVMVTHNLPRGYELASRIVVVKGGKFTLDQKKEDVPEKEFENIYMQAVS</sequence>
<proteinExistence type="predicted"/>
<dbReference type="RefSeq" id="WP_128465597.1">
    <property type="nucleotide sequence ID" value="NZ_CP035108.1"/>
</dbReference>
<keyword evidence="6" id="KW-1185">Reference proteome</keyword>
<dbReference type="InterPro" id="IPR051782">
    <property type="entry name" value="ABC_Transporter_VariousFunc"/>
</dbReference>
<evidence type="ECO:0000313" key="5">
    <source>
        <dbReference type="EMBL" id="QAR32310.1"/>
    </source>
</evidence>
<name>A0A3R5UTT8_9BACT</name>
<dbReference type="GO" id="GO:0005524">
    <property type="term" value="F:ATP binding"/>
    <property type="evidence" value="ECO:0007669"/>
    <property type="project" value="UniProtKB-KW"/>
</dbReference>
<keyword evidence="2" id="KW-0547">Nucleotide-binding</keyword>
<accession>A0A3R5UTT8</accession>
<dbReference type="Gene3D" id="3.40.50.300">
    <property type="entry name" value="P-loop containing nucleotide triphosphate hydrolases"/>
    <property type="match status" value="1"/>
</dbReference>
<evidence type="ECO:0000256" key="1">
    <source>
        <dbReference type="ARBA" id="ARBA00022448"/>
    </source>
</evidence>
<evidence type="ECO:0000256" key="3">
    <source>
        <dbReference type="ARBA" id="ARBA00022840"/>
    </source>
</evidence>
<evidence type="ECO:0000259" key="4">
    <source>
        <dbReference type="PROSITE" id="PS50893"/>
    </source>
</evidence>
<feature type="domain" description="ABC transporter" evidence="4">
    <location>
        <begin position="6"/>
        <end position="234"/>
    </location>
</feature>
<dbReference type="EMBL" id="CP035108">
    <property type="protein sequence ID" value="QAR32310.1"/>
    <property type="molecule type" value="Genomic_DNA"/>
</dbReference>